<dbReference type="PANTHER" id="PTHR11439">
    <property type="entry name" value="GAG-POL-RELATED RETROTRANSPOSON"/>
    <property type="match status" value="1"/>
</dbReference>
<dbReference type="STRING" id="109376.A0A0D3D660"/>
<protein>
    <recommendedName>
        <fullName evidence="3">Reverse transcriptase Ty1/copia-type domain-containing protein</fullName>
    </recommendedName>
</protein>
<dbReference type="Proteomes" id="UP000032141">
    <property type="component" value="Chromosome C7"/>
</dbReference>
<dbReference type="EnsemblPlants" id="Bo7g046870.1">
    <property type="protein sequence ID" value="Bo7g046870.1"/>
    <property type="gene ID" value="Bo7g046870"/>
</dbReference>
<organism evidence="1 2">
    <name type="scientific">Brassica oleracea var. oleracea</name>
    <dbReference type="NCBI Taxonomy" id="109376"/>
    <lineage>
        <taxon>Eukaryota</taxon>
        <taxon>Viridiplantae</taxon>
        <taxon>Streptophyta</taxon>
        <taxon>Embryophyta</taxon>
        <taxon>Tracheophyta</taxon>
        <taxon>Spermatophyta</taxon>
        <taxon>Magnoliopsida</taxon>
        <taxon>eudicotyledons</taxon>
        <taxon>Gunneridae</taxon>
        <taxon>Pentapetalae</taxon>
        <taxon>rosids</taxon>
        <taxon>malvids</taxon>
        <taxon>Brassicales</taxon>
        <taxon>Brassicaceae</taxon>
        <taxon>Brassiceae</taxon>
        <taxon>Brassica</taxon>
    </lineage>
</organism>
<dbReference type="HOGENOM" id="CLU_001650_8_0_1"/>
<dbReference type="eggNOG" id="KOG0017">
    <property type="taxonomic scope" value="Eukaryota"/>
</dbReference>
<name>A0A0D3D660_BRAOL</name>
<reference evidence="1" key="2">
    <citation type="submission" date="2015-03" db="UniProtKB">
        <authorList>
            <consortium name="EnsemblPlants"/>
        </authorList>
    </citation>
    <scope>IDENTIFICATION</scope>
</reference>
<evidence type="ECO:0000313" key="1">
    <source>
        <dbReference type="EnsemblPlants" id="Bo7g046870.1"/>
    </source>
</evidence>
<dbReference type="SUPFAM" id="SSF56672">
    <property type="entry name" value="DNA/RNA polymerases"/>
    <property type="match status" value="1"/>
</dbReference>
<dbReference type="AlphaFoldDB" id="A0A0D3D660"/>
<dbReference type="OMA" id="YIHEPRT"/>
<evidence type="ECO:0000313" key="2">
    <source>
        <dbReference type="Proteomes" id="UP000032141"/>
    </source>
</evidence>
<keyword evidence="2" id="KW-1185">Reference proteome</keyword>
<dbReference type="InterPro" id="IPR043502">
    <property type="entry name" value="DNA/RNA_pol_sf"/>
</dbReference>
<accession>A0A0D3D660</accession>
<dbReference type="PANTHER" id="PTHR11439:SF484">
    <property type="entry name" value="REVERSE TRANSCRIPTASE TY1_COPIA-TYPE DOMAIN-CONTAINING PROTEIN"/>
    <property type="match status" value="1"/>
</dbReference>
<proteinExistence type="predicted"/>
<reference evidence="1 2" key="1">
    <citation type="journal article" date="2014" name="Genome Biol.">
        <title>Transcriptome and methylome profiling reveals relics of genome dominance in the mesopolyploid Brassica oleracea.</title>
        <authorList>
            <person name="Parkin I.A."/>
            <person name="Koh C."/>
            <person name="Tang H."/>
            <person name="Robinson S.J."/>
            <person name="Kagale S."/>
            <person name="Clarke W.E."/>
            <person name="Town C.D."/>
            <person name="Nixon J."/>
            <person name="Krishnakumar V."/>
            <person name="Bidwell S.L."/>
            <person name="Denoeud F."/>
            <person name="Belcram H."/>
            <person name="Links M.G."/>
            <person name="Just J."/>
            <person name="Clarke C."/>
            <person name="Bender T."/>
            <person name="Huebert T."/>
            <person name="Mason A.S."/>
            <person name="Pires J.C."/>
            <person name="Barker G."/>
            <person name="Moore J."/>
            <person name="Walley P.G."/>
            <person name="Manoli S."/>
            <person name="Batley J."/>
            <person name="Edwards D."/>
            <person name="Nelson M.N."/>
            <person name="Wang X."/>
            <person name="Paterson A.H."/>
            <person name="King G."/>
            <person name="Bancroft I."/>
            <person name="Chalhoub B."/>
            <person name="Sharpe A.G."/>
        </authorList>
    </citation>
    <scope>NUCLEOTIDE SEQUENCE</scope>
    <source>
        <strain evidence="1 2">cv. TO1000</strain>
    </source>
</reference>
<evidence type="ECO:0008006" key="3">
    <source>
        <dbReference type="Google" id="ProtNLM"/>
    </source>
</evidence>
<dbReference type="Gramene" id="Bo7g046870.1">
    <property type="protein sequence ID" value="Bo7g046870.1"/>
    <property type="gene ID" value="Bo7g046870"/>
</dbReference>
<dbReference type="CDD" id="cd09272">
    <property type="entry name" value="RNase_HI_RT_Ty1"/>
    <property type="match status" value="1"/>
</dbReference>
<sequence>MKYFLGIEICRSKEGLFMSQRKYTMDMLKETDVLGGKIAKTPLEEGYKVLREGEVEEKQLFEDPKLYRKMVGKLIYLTITRPDICFAVNQVSQHMQAPKVHHWKMVDRILRYLSGTSGQGVWMGCNGSTEVVGYCDADWAGDRVDRRSTTGYCTFIGGNLVTWKSKKQKVISCSSAEAEYRAMLKLTNELVWIKGILKHLEIEQSYDNAL</sequence>